<proteinExistence type="predicted"/>
<organism evidence="3 4">
    <name type="scientific">Helicostylum pulchrum</name>
    <dbReference type="NCBI Taxonomy" id="562976"/>
    <lineage>
        <taxon>Eukaryota</taxon>
        <taxon>Fungi</taxon>
        <taxon>Fungi incertae sedis</taxon>
        <taxon>Mucoromycota</taxon>
        <taxon>Mucoromycotina</taxon>
        <taxon>Mucoromycetes</taxon>
        <taxon>Mucorales</taxon>
        <taxon>Mucorineae</taxon>
        <taxon>Mucoraceae</taxon>
        <taxon>Helicostylum</taxon>
    </lineage>
</organism>
<gene>
    <name evidence="3" type="ORF">HPULCUR_001397</name>
</gene>
<dbReference type="SMART" id="SM01327">
    <property type="entry name" value="Zds_C"/>
    <property type="match status" value="1"/>
</dbReference>
<evidence type="ECO:0000256" key="1">
    <source>
        <dbReference type="SAM" id="MobiDB-lite"/>
    </source>
</evidence>
<dbReference type="EMBL" id="BAABUJ010000005">
    <property type="protein sequence ID" value="GAA5796030.1"/>
    <property type="molecule type" value="Genomic_DNA"/>
</dbReference>
<feature type="compositionally biased region" description="Basic and acidic residues" evidence="1">
    <location>
        <begin position="155"/>
        <end position="167"/>
    </location>
</feature>
<feature type="compositionally biased region" description="Polar residues" evidence="1">
    <location>
        <begin position="270"/>
        <end position="284"/>
    </location>
</feature>
<feature type="region of interest" description="Disordered" evidence="1">
    <location>
        <begin position="415"/>
        <end position="512"/>
    </location>
</feature>
<feature type="region of interest" description="Disordered" evidence="1">
    <location>
        <begin position="524"/>
        <end position="553"/>
    </location>
</feature>
<feature type="compositionally biased region" description="Polar residues" evidence="1">
    <location>
        <begin position="169"/>
        <end position="183"/>
    </location>
</feature>
<feature type="compositionally biased region" description="Basic residues" evidence="1">
    <location>
        <begin position="415"/>
        <end position="442"/>
    </location>
</feature>
<comment type="caution">
    <text evidence="3">The sequence shown here is derived from an EMBL/GenBank/DDBJ whole genome shotgun (WGS) entry which is preliminary data.</text>
</comment>
<evidence type="ECO:0000313" key="3">
    <source>
        <dbReference type="EMBL" id="GAA5796030.1"/>
    </source>
</evidence>
<sequence>MSTFFIYPIEHLPNNNNKQDEPTTAMTTLSSNGLSRILEIPLSLLDADTNQKINNKNATDQLFWLSTTTNVSNNTPNIPNTINTTTVTTGNNTSTPTVTNQCENNNSTEVTHSFANRKRSIVKRRKSVLSSSYTAHDEAEAIKSDRKATLATLERGTKEEETEKENISIEDTTAAPQEGNNRGQLGVNEEEEEQQEIEKDKSKNTIYNMEQIIPKDSAIDLRTTTLEPEDLKIMETSSPIIESTSFTSLTPPSPTLTPAIVMTTKKKKASSWSPRKMFQSNNNNTRKKEAKPEKFNITSLFSRSLPKKTLLVKTSSKSVLINEITATGTTKKPEFQLKSNFNYTRLPIHTERAIYRLSHMKLTNPRRPLCDQVTISNLMFWYLSIISQQNHNNNNINENDLAPSDMQIDQTMTKKSCRIQIQHRRTTTNKKRNTGGNKRIRNHQIGPDLHHSNAMDTLNNKQRYKNTHLRTSNSSSDEEEEDEGFSDDDLSDIEDESIPDLYNNDKKKKKGKYSLFQKNSHWLSFSSSHKQQNERQQDEDDIPLAMYQKGKTP</sequence>
<feature type="region of interest" description="Disordered" evidence="1">
    <location>
        <begin position="153"/>
        <end position="199"/>
    </location>
</feature>
<accession>A0ABP9XNV1</accession>
<dbReference type="Pfam" id="PF08632">
    <property type="entry name" value="Zds_C"/>
    <property type="match status" value="1"/>
</dbReference>
<dbReference type="Proteomes" id="UP001476247">
    <property type="component" value="Unassembled WGS sequence"/>
</dbReference>
<evidence type="ECO:0000313" key="4">
    <source>
        <dbReference type="Proteomes" id="UP001476247"/>
    </source>
</evidence>
<keyword evidence="4" id="KW-1185">Reference proteome</keyword>
<evidence type="ECO:0000259" key="2">
    <source>
        <dbReference type="SMART" id="SM01327"/>
    </source>
</evidence>
<dbReference type="PANTHER" id="PTHR28089">
    <property type="entry name" value="PROTEIN ZDS1-RELATED"/>
    <property type="match status" value="1"/>
</dbReference>
<dbReference type="PANTHER" id="PTHR28089:SF1">
    <property type="entry name" value="PROTEIN ZDS1-RELATED"/>
    <property type="match status" value="1"/>
</dbReference>
<name>A0ABP9XNV1_9FUNG</name>
<feature type="domain" description="Protein Zds1 C-terminal" evidence="2">
    <location>
        <begin position="335"/>
        <end position="387"/>
    </location>
</feature>
<dbReference type="InterPro" id="IPR013941">
    <property type="entry name" value="ZDS1_C"/>
</dbReference>
<reference evidence="3 4" key="1">
    <citation type="submission" date="2024-04" db="EMBL/GenBank/DDBJ databases">
        <title>genome sequences of Mucor flavus KT1a and Helicostylum pulchrum KT1b strains isolation_sourced from the surface of a dry-aged beef.</title>
        <authorList>
            <person name="Toyotome T."/>
            <person name="Hosono M."/>
            <person name="Torimaru M."/>
            <person name="Fukuda K."/>
            <person name="Mikami N."/>
        </authorList>
    </citation>
    <scope>NUCLEOTIDE SEQUENCE [LARGE SCALE GENOMIC DNA]</scope>
    <source>
        <strain evidence="3 4">KT1b</strain>
    </source>
</reference>
<feature type="region of interest" description="Disordered" evidence="1">
    <location>
        <begin position="265"/>
        <end position="291"/>
    </location>
</feature>
<dbReference type="InterPro" id="IPR040206">
    <property type="entry name" value="Zds1/2"/>
</dbReference>
<protein>
    <recommendedName>
        <fullName evidence="2">Protein Zds1 C-terminal domain-containing protein</fullName>
    </recommendedName>
</protein>
<feature type="compositionally biased region" description="Acidic residues" evidence="1">
    <location>
        <begin position="476"/>
        <end position="498"/>
    </location>
</feature>